<organism evidence="1 2">
    <name type="scientific">Rozella allomycis (strain CSF55)</name>
    <dbReference type="NCBI Taxonomy" id="988480"/>
    <lineage>
        <taxon>Eukaryota</taxon>
        <taxon>Fungi</taxon>
        <taxon>Fungi incertae sedis</taxon>
        <taxon>Cryptomycota</taxon>
        <taxon>Cryptomycota incertae sedis</taxon>
        <taxon>Rozella</taxon>
    </lineage>
</organism>
<dbReference type="EMBL" id="ML007126">
    <property type="protein sequence ID" value="RKP16024.1"/>
    <property type="molecule type" value="Genomic_DNA"/>
</dbReference>
<protein>
    <submittedName>
        <fullName evidence="1">Uncharacterized protein</fullName>
    </submittedName>
</protein>
<dbReference type="AlphaFoldDB" id="A0A4P9YAR0"/>
<name>A0A4P9YAR0_ROZAC</name>
<feature type="non-terminal residue" evidence="1">
    <location>
        <position position="1"/>
    </location>
</feature>
<evidence type="ECO:0000313" key="1">
    <source>
        <dbReference type="EMBL" id="RKP16024.1"/>
    </source>
</evidence>
<feature type="non-terminal residue" evidence="1">
    <location>
        <position position="409"/>
    </location>
</feature>
<evidence type="ECO:0000313" key="2">
    <source>
        <dbReference type="Proteomes" id="UP000281549"/>
    </source>
</evidence>
<proteinExistence type="predicted"/>
<accession>A0A4P9YAR0</accession>
<dbReference type="InterPro" id="IPR052980">
    <property type="entry name" value="Crinkler_effector"/>
</dbReference>
<reference evidence="2" key="1">
    <citation type="journal article" date="2018" name="Nat. Microbiol.">
        <title>Leveraging single-cell genomics to expand the fungal tree of life.</title>
        <authorList>
            <person name="Ahrendt S.R."/>
            <person name="Quandt C.A."/>
            <person name="Ciobanu D."/>
            <person name="Clum A."/>
            <person name="Salamov A."/>
            <person name="Andreopoulos B."/>
            <person name="Cheng J.F."/>
            <person name="Woyke T."/>
            <person name="Pelin A."/>
            <person name="Henrissat B."/>
            <person name="Reynolds N.K."/>
            <person name="Benny G.L."/>
            <person name="Smith M.E."/>
            <person name="James T.Y."/>
            <person name="Grigoriev I.V."/>
        </authorList>
    </citation>
    <scope>NUCLEOTIDE SEQUENCE [LARGE SCALE GENOMIC DNA]</scope>
    <source>
        <strain evidence="2">CSF55</strain>
    </source>
</reference>
<dbReference type="PANTHER" id="PTHR33129">
    <property type="entry name" value="PROTEIN KINASE DOMAIN-CONTAINING PROTEIN-RELATED"/>
    <property type="match status" value="1"/>
</dbReference>
<dbReference type="PANTHER" id="PTHR33129:SF3">
    <property type="entry name" value="HOT SPOT (RHS) PROTEIN, PUTATIVE-RELATED"/>
    <property type="match status" value="1"/>
</dbReference>
<sequence length="409" mass="46219">ERDGWISFGQKIPSTTLENLYVRASYRTIASSINSGINKAIITGTPGIGKSLFLIYLLWKLVKDGKRVLFIYHPFNIYYDGKGGVFDFTSGRLPLDNYYSFWNDTLWCLFDAKGKKEFHLDRLPYPLCTFILSTSPRREMLNDFKKPPVPQVFYMPTWTEAELEAIAYLFPGANQWRDRFVILGGIPRYVLEVTTQDPTEILEAACSDCTLVDCIKKIDINSTIPNAVHSLVHVTSTHPYTESSVCYASQKALDIIVRKKGEEARGRMRELLGSCQGNPLTAALCGYIFEPYAIELLEKGGTFKCRELVSGRKRQKPDETTLVIPSSTKTVVAKVKRNQTLNQLHVPKTTNYTAIDAWIPGIGAFQMTVGKKHDIKEGAEKDLSKLGLGAKKLYWLLPPLYYHSFTKKS</sequence>
<dbReference type="Proteomes" id="UP000281549">
    <property type="component" value="Unassembled WGS sequence"/>
</dbReference>
<gene>
    <name evidence="1" type="ORF">ROZALSC1DRAFT_2728</name>
</gene>